<evidence type="ECO:0000256" key="6">
    <source>
        <dbReference type="ARBA" id="ARBA00023136"/>
    </source>
</evidence>
<keyword evidence="6 7" id="KW-0472">Membrane</keyword>
<dbReference type="Gene3D" id="1.20.1530.20">
    <property type="match status" value="1"/>
</dbReference>
<dbReference type="AlphaFoldDB" id="A0A431VQ89"/>
<proteinExistence type="inferred from homology"/>
<dbReference type="Pfam" id="PF00999">
    <property type="entry name" value="Na_H_Exchanger"/>
    <property type="match status" value="1"/>
</dbReference>
<gene>
    <name evidence="9" type="ORF">EJ104_11350</name>
</gene>
<feature type="transmembrane region" description="Helical" evidence="7">
    <location>
        <begin position="6"/>
        <end position="25"/>
    </location>
</feature>
<dbReference type="GO" id="GO:0015297">
    <property type="term" value="F:antiporter activity"/>
    <property type="evidence" value="ECO:0007669"/>
    <property type="project" value="InterPro"/>
</dbReference>
<dbReference type="InterPro" id="IPR038770">
    <property type="entry name" value="Na+/solute_symporter_sf"/>
</dbReference>
<comment type="caution">
    <text evidence="9">The sequence shown here is derived from an EMBL/GenBank/DDBJ whole genome shotgun (WGS) entry which is preliminary data.</text>
</comment>
<dbReference type="InterPro" id="IPR006153">
    <property type="entry name" value="Cation/H_exchanger_TM"/>
</dbReference>
<dbReference type="RefSeq" id="WP_126352900.1">
    <property type="nucleotide sequence ID" value="NZ_CP086380.1"/>
</dbReference>
<keyword evidence="5 7" id="KW-1133">Transmembrane helix</keyword>
<name>A0A431VQ89_9DEIO</name>
<sequence length="385" mass="40395">MSLGELFLQIGVVILALAFMGRFAGRIGLTPIPLYLIAGLGLGQLMHLEGAAQSFVHIGAEIGAVLLLFMLGLEYTSRELEDNLRANRRIGLLDLALNFTPGVLAGVLLGFPPLATLLMGGVTYLSSSGIVSKVLADLGRFGNRETPVVLAVCVLEDVAMAFYLPVVAALLIGGTALQIGGNLLLALGAFGLTFFLALRYGHLLSRIMDVKSAEVLLLSTFGLVLAVAGLADIINVSAAIGAFLVGIALSGEVAHRVRTLTEPLRDLFAAVFFVFFGLELDMAALPAVLIPALLLTLVTALTKFVVGWYGAARAGVQTRGRIRAGVTLIPRGEFSILIAGLGAALTPVLGPLTAAYVLMTAILGPVLARFDGPLAQWVDRWGKKV</sequence>
<dbReference type="GO" id="GO:0016020">
    <property type="term" value="C:membrane"/>
    <property type="evidence" value="ECO:0007669"/>
    <property type="project" value="UniProtKB-SubCell"/>
</dbReference>
<feature type="transmembrane region" description="Helical" evidence="7">
    <location>
        <begin position="336"/>
        <end position="363"/>
    </location>
</feature>
<feature type="transmembrane region" description="Helical" evidence="7">
    <location>
        <begin position="237"/>
        <end position="255"/>
    </location>
</feature>
<comment type="similarity">
    <text evidence="2">Belongs to the monovalent cation:proton antiporter 2 (CPA2) transporter (TC 2.A.37) family.</text>
</comment>
<feature type="transmembrane region" description="Helical" evidence="7">
    <location>
        <begin position="294"/>
        <end position="316"/>
    </location>
</feature>
<evidence type="ECO:0000256" key="7">
    <source>
        <dbReference type="SAM" id="Phobius"/>
    </source>
</evidence>
<evidence type="ECO:0000313" key="10">
    <source>
        <dbReference type="Proteomes" id="UP000277766"/>
    </source>
</evidence>
<feature type="transmembrane region" description="Helical" evidence="7">
    <location>
        <begin position="117"/>
        <end position="136"/>
    </location>
</feature>
<accession>A0A431VQ89</accession>
<dbReference type="OrthoDB" id="9781411at2"/>
<dbReference type="Proteomes" id="UP000277766">
    <property type="component" value="Unassembled WGS sequence"/>
</dbReference>
<evidence type="ECO:0000259" key="8">
    <source>
        <dbReference type="Pfam" id="PF00999"/>
    </source>
</evidence>
<feature type="transmembrane region" description="Helical" evidence="7">
    <location>
        <begin position="179"/>
        <end position="201"/>
    </location>
</feature>
<evidence type="ECO:0000313" key="9">
    <source>
        <dbReference type="EMBL" id="RTR25348.1"/>
    </source>
</evidence>
<feature type="transmembrane region" description="Helical" evidence="7">
    <location>
        <begin position="267"/>
        <end position="288"/>
    </location>
</feature>
<evidence type="ECO:0000256" key="3">
    <source>
        <dbReference type="ARBA" id="ARBA00022448"/>
    </source>
</evidence>
<dbReference type="EMBL" id="RXPE01000030">
    <property type="protein sequence ID" value="RTR25348.1"/>
    <property type="molecule type" value="Genomic_DNA"/>
</dbReference>
<keyword evidence="10" id="KW-1185">Reference proteome</keyword>
<evidence type="ECO:0000256" key="4">
    <source>
        <dbReference type="ARBA" id="ARBA00022692"/>
    </source>
</evidence>
<keyword evidence="3" id="KW-0813">Transport</keyword>
<keyword evidence="4 7" id="KW-0812">Transmembrane</keyword>
<feature type="transmembrane region" description="Helical" evidence="7">
    <location>
        <begin position="54"/>
        <end position="71"/>
    </location>
</feature>
<organism evidence="9 10">
    <name type="scientific">Deinococcus radiophilus</name>
    <dbReference type="NCBI Taxonomy" id="32062"/>
    <lineage>
        <taxon>Bacteria</taxon>
        <taxon>Thermotogati</taxon>
        <taxon>Deinococcota</taxon>
        <taxon>Deinococci</taxon>
        <taxon>Deinococcales</taxon>
        <taxon>Deinococcaceae</taxon>
        <taxon>Deinococcus</taxon>
    </lineage>
</organism>
<dbReference type="GO" id="GO:1902600">
    <property type="term" value="P:proton transmembrane transport"/>
    <property type="evidence" value="ECO:0007669"/>
    <property type="project" value="InterPro"/>
</dbReference>
<feature type="transmembrane region" description="Helical" evidence="7">
    <location>
        <begin position="148"/>
        <end position="173"/>
    </location>
</feature>
<evidence type="ECO:0000256" key="2">
    <source>
        <dbReference type="ARBA" id="ARBA00005551"/>
    </source>
</evidence>
<comment type="subcellular location">
    <subcellularLocation>
        <location evidence="1">Membrane</location>
        <topology evidence="1">Multi-pass membrane protein</topology>
    </subcellularLocation>
</comment>
<feature type="transmembrane region" description="Helical" evidence="7">
    <location>
        <begin position="213"/>
        <end position="231"/>
    </location>
</feature>
<feature type="domain" description="Cation/H+ exchanger transmembrane" evidence="8">
    <location>
        <begin position="16"/>
        <end position="368"/>
    </location>
</feature>
<evidence type="ECO:0000256" key="5">
    <source>
        <dbReference type="ARBA" id="ARBA00022989"/>
    </source>
</evidence>
<dbReference type="PANTHER" id="PTHR42751">
    <property type="entry name" value="SODIUM/HYDROGEN EXCHANGER FAMILY/TRKA DOMAIN PROTEIN"/>
    <property type="match status" value="1"/>
</dbReference>
<feature type="transmembrane region" description="Helical" evidence="7">
    <location>
        <begin position="92"/>
        <end position="111"/>
    </location>
</feature>
<protein>
    <submittedName>
        <fullName evidence="9">Cation:proton antiporter</fullName>
    </submittedName>
</protein>
<evidence type="ECO:0000256" key="1">
    <source>
        <dbReference type="ARBA" id="ARBA00004141"/>
    </source>
</evidence>
<reference evidence="9 10" key="1">
    <citation type="submission" date="2018-12" db="EMBL/GenBank/DDBJ databases">
        <title>Deinococcus radiophilus ATCC 27603 genome sequencing and assembly.</title>
        <authorList>
            <person name="Maclea K.S."/>
            <person name="Maynard C.R."/>
        </authorList>
    </citation>
    <scope>NUCLEOTIDE SEQUENCE [LARGE SCALE GENOMIC DNA]</scope>
    <source>
        <strain evidence="9 10">ATCC 27603</strain>
    </source>
</reference>
<dbReference type="PANTHER" id="PTHR42751:SF6">
    <property type="entry name" value="CONSERVED INTEGRAL MEMBRANE TRANSPORT PROTEIN-RELATED"/>
    <property type="match status" value="1"/>
</dbReference>